<evidence type="ECO:0000259" key="1">
    <source>
        <dbReference type="Pfam" id="PF01425"/>
    </source>
</evidence>
<dbReference type="GO" id="GO:0004039">
    <property type="term" value="F:allophanate hydrolase activity"/>
    <property type="evidence" value="ECO:0007669"/>
    <property type="project" value="UniProtKB-EC"/>
</dbReference>
<dbReference type="InterPro" id="IPR014085">
    <property type="entry name" value="Allophanate_hydrolase"/>
</dbReference>
<dbReference type="InterPro" id="IPR000120">
    <property type="entry name" value="Amidase"/>
</dbReference>
<dbReference type="PANTHER" id="PTHR11895">
    <property type="entry name" value="TRANSAMIDASE"/>
    <property type="match status" value="1"/>
</dbReference>
<accession>A0A7W6RZ43</accession>
<dbReference type="Proteomes" id="UP000555728">
    <property type="component" value="Unassembled WGS sequence"/>
</dbReference>
<sequence length="596" mass="61899">MPSKFDTRALDLGVLALRAAYAAGTQTPEAVINAVYDRIDRSPDPAVWIALTPRAEALARARAVPLDAPLAGIPFAVKDNLDAEGLETTAGCPVYRYRPERGAFVVDRLLEAGAILVGKTNLDQFATGLVGTRSPYGAPRCVFDERYISGGSSSGSAVAVAAGLVSFALGTDTAGSGRVPAAFNNIVGLKPTRGLLSTAGVVPACRSLDCVSIFSLTCADGDAVRRVVEGFDPADPWSRPARSRPLPLEAPAVGVLAPADRDFCGDAATAALYEDAVARAEGLGWTIREIDCGPFREAARLLYAGPWVAERAAAVGGFIAAHRADCDPTVAGIILDGPAPSAVDAFQGIYALKAHERACAAVWTTVDALLLPTAPTQYTVEAVKTDPVALNATLGLYTNFVNLLDLAAVAVPAGFTPGGLAFGVTLIAPAFTDAALAVLGDRLHRALGLGAGRDRVPVPALVVQDAPDLVDLAVVGAHLSGMPLNHQLTDRGAVLVETTRTARDYRLYALAGTVPPKPGLVRDPGFIGPGILAEVWRMTQAAFGAFVEEVPPPLAIGTMDLADGRRVKGFVCEPAAIAGGEDITDRGGWRQYLTGV</sequence>
<reference evidence="3 4" key="1">
    <citation type="submission" date="2020-08" db="EMBL/GenBank/DDBJ databases">
        <title>Genome sequencing of Purple Non-Sulfur Bacteria from various extreme environments.</title>
        <authorList>
            <person name="Mayer M."/>
        </authorList>
    </citation>
    <scope>NUCLEOTIDE SEQUENCE [LARGE SCALE GENOMIC DNA]</scope>
    <source>
        <strain evidence="3 4">JA135</strain>
    </source>
</reference>
<dbReference type="InterPro" id="IPR036928">
    <property type="entry name" value="AS_sf"/>
</dbReference>
<evidence type="ECO:0000313" key="4">
    <source>
        <dbReference type="Proteomes" id="UP000555728"/>
    </source>
</evidence>
<evidence type="ECO:0000313" key="3">
    <source>
        <dbReference type="EMBL" id="MBB4285878.1"/>
    </source>
</evidence>
<feature type="domain" description="Allophanate hydrolase C-terminal" evidence="2">
    <location>
        <begin position="470"/>
        <end position="593"/>
    </location>
</feature>
<comment type="caution">
    <text evidence="3">The sequence shown here is derived from an EMBL/GenBank/DDBJ whole genome shotgun (WGS) entry which is preliminary data.</text>
</comment>
<protein>
    <submittedName>
        <fullName evidence="3">Allophanate hydrolase</fullName>
        <ecNumber evidence="3">3.5.1.54</ecNumber>
    </submittedName>
</protein>
<dbReference type="PANTHER" id="PTHR11895:SF169">
    <property type="entry name" value="GLUTAMYL-TRNA(GLN) AMIDOTRANSFERASE"/>
    <property type="match status" value="1"/>
</dbReference>
<dbReference type="NCBIfam" id="NF006043">
    <property type="entry name" value="PRK08186.1"/>
    <property type="match status" value="1"/>
</dbReference>
<keyword evidence="4" id="KW-1185">Reference proteome</keyword>
<dbReference type="Pfam" id="PF21986">
    <property type="entry name" value="AH_C"/>
    <property type="match status" value="1"/>
</dbReference>
<dbReference type="Gene3D" id="3.90.1300.10">
    <property type="entry name" value="Amidase signature (AS) domain"/>
    <property type="match status" value="1"/>
</dbReference>
<dbReference type="Pfam" id="PF01425">
    <property type="entry name" value="Amidase"/>
    <property type="match status" value="1"/>
</dbReference>
<feature type="domain" description="Amidase" evidence="1">
    <location>
        <begin position="31"/>
        <end position="436"/>
    </location>
</feature>
<dbReference type="InterPro" id="IPR053844">
    <property type="entry name" value="AH_C"/>
</dbReference>
<evidence type="ECO:0000259" key="2">
    <source>
        <dbReference type="Pfam" id="PF21986"/>
    </source>
</evidence>
<dbReference type="EC" id="3.5.1.54" evidence="3"/>
<dbReference type="NCBIfam" id="TIGR02713">
    <property type="entry name" value="allophanate_hyd"/>
    <property type="match status" value="1"/>
</dbReference>
<dbReference type="AlphaFoldDB" id="A0A7W6RZ43"/>
<name>A0A7W6RZ43_9PROT</name>
<dbReference type="Gene3D" id="1.20.58.1700">
    <property type="match status" value="1"/>
</dbReference>
<proteinExistence type="predicted"/>
<dbReference type="InterPro" id="IPR023631">
    <property type="entry name" value="Amidase_dom"/>
</dbReference>
<dbReference type="EMBL" id="JACIGI010000010">
    <property type="protein sequence ID" value="MBB4285878.1"/>
    <property type="molecule type" value="Genomic_DNA"/>
</dbReference>
<organism evidence="3 4">
    <name type="scientific">Roseospira goensis</name>
    <dbReference type="NCBI Taxonomy" id="391922"/>
    <lineage>
        <taxon>Bacteria</taxon>
        <taxon>Pseudomonadati</taxon>
        <taxon>Pseudomonadota</taxon>
        <taxon>Alphaproteobacteria</taxon>
        <taxon>Rhodospirillales</taxon>
        <taxon>Rhodospirillaceae</taxon>
        <taxon>Roseospira</taxon>
    </lineage>
</organism>
<dbReference type="SUPFAM" id="SSF75304">
    <property type="entry name" value="Amidase signature (AS) enzymes"/>
    <property type="match status" value="1"/>
</dbReference>
<dbReference type="RefSeq" id="WP_184433851.1">
    <property type="nucleotide sequence ID" value="NZ_JACIGI010000010.1"/>
</dbReference>
<dbReference type="Gene3D" id="3.10.490.10">
    <property type="entry name" value="Gamma-glutamyl cyclotransferase-like"/>
    <property type="match status" value="1"/>
</dbReference>
<keyword evidence="3" id="KW-0378">Hydrolase</keyword>
<gene>
    <name evidence="3" type="ORF">GGD88_001598</name>
</gene>